<comment type="caution">
    <text evidence="1">The sequence shown here is derived from an EMBL/GenBank/DDBJ whole genome shotgun (WGS) entry which is preliminary data.</text>
</comment>
<keyword evidence="2" id="KW-1185">Reference proteome</keyword>
<gene>
    <name evidence="1" type="ORF">EV182_004199</name>
</gene>
<accession>A0ACC1HVH5</accession>
<dbReference type="Proteomes" id="UP001145114">
    <property type="component" value="Unassembled WGS sequence"/>
</dbReference>
<reference evidence="1" key="1">
    <citation type="submission" date="2022-06" db="EMBL/GenBank/DDBJ databases">
        <title>Phylogenomic reconstructions and comparative analyses of Kickxellomycotina fungi.</title>
        <authorList>
            <person name="Reynolds N.K."/>
            <person name="Stajich J.E."/>
            <person name="Barry K."/>
            <person name="Grigoriev I.V."/>
            <person name="Crous P."/>
            <person name="Smith M.E."/>
        </authorList>
    </citation>
    <scope>NUCLEOTIDE SEQUENCE</scope>
    <source>
        <strain evidence="1">RSA 2271</strain>
    </source>
</reference>
<evidence type="ECO:0000313" key="2">
    <source>
        <dbReference type="Proteomes" id="UP001145114"/>
    </source>
</evidence>
<evidence type="ECO:0000313" key="1">
    <source>
        <dbReference type="EMBL" id="KAJ1678364.1"/>
    </source>
</evidence>
<dbReference type="EMBL" id="JAMZIH010001240">
    <property type="protein sequence ID" value="KAJ1678364.1"/>
    <property type="molecule type" value="Genomic_DNA"/>
</dbReference>
<organism evidence="1 2">
    <name type="scientific">Spiromyces aspiralis</name>
    <dbReference type="NCBI Taxonomy" id="68401"/>
    <lineage>
        <taxon>Eukaryota</taxon>
        <taxon>Fungi</taxon>
        <taxon>Fungi incertae sedis</taxon>
        <taxon>Zoopagomycota</taxon>
        <taxon>Kickxellomycotina</taxon>
        <taxon>Kickxellomycetes</taxon>
        <taxon>Kickxellales</taxon>
        <taxon>Kickxellaceae</taxon>
        <taxon>Spiromyces</taxon>
    </lineage>
</organism>
<sequence>MVDATSLAPRIREILQSSDLDSITSKRVQRQLEAEMGIPLANIKEDLKRVIVEEFKGVHHRRQQEQLQREQAAAEARNNGMMLPSSVAGRGGGGGSAGGDDGGEPPAPRKRGRPPKAGSRKRKRQTIKDPNAPKRQTGLSKPMKLSPKFQAYFKRVFMPRTQVVKGLWAHIKENNLQDSTDKRYIICDDVLKNLFDTDRMFMYTMNKMLNDHLSKPAEYELAAADAECGTSFYKASSEGATGDVKAGDDEGEGEGEDGDEDLFTSSAHDVETAENQTTEATAGADITTSNSAVESTTLVPPTN</sequence>
<proteinExistence type="predicted"/>
<protein>
    <submittedName>
        <fullName evidence="1">Uncharacterized protein</fullName>
    </submittedName>
</protein>
<name>A0ACC1HVH5_9FUNG</name>